<dbReference type="InterPro" id="IPR036388">
    <property type="entry name" value="WH-like_DNA-bd_sf"/>
</dbReference>
<sequence length="316" mass="34756">MELGRTDRTGDMAIFLAVACAGSLSGAARELGLTPSAVSRVVSRIEKRLRVQLMVRTTRSLRLTREGEDYALAARRILADLDHTESAIADRARPTGRVRVSSAMAHGRMVIVPLLQEFSRRYPDILVDMQLSDEISDVLAGQADVAIRFGALADSPLTARRLGATGRMVVASPEYLEREGTPQTPTELVHHNCLDFSFRRIEPGWPFRQNNEYAMLPVSGNIQANNGETLVQLALQGVGITRVGLFHIQQELAKGELVPLLEAFNPRDFEDIHAVFVGGANMPARVRVFVDFLVEKLCPPPSKTETGSRTHRGVHA</sequence>
<keyword evidence="4" id="KW-0804">Transcription</keyword>
<evidence type="ECO:0000256" key="2">
    <source>
        <dbReference type="ARBA" id="ARBA00023015"/>
    </source>
</evidence>
<comment type="similarity">
    <text evidence="1">Belongs to the LysR transcriptional regulatory family.</text>
</comment>
<keyword evidence="7" id="KW-1185">Reference proteome</keyword>
<evidence type="ECO:0000313" key="7">
    <source>
        <dbReference type="Proteomes" id="UP001620597"/>
    </source>
</evidence>
<feature type="domain" description="HTH lysR-type" evidence="5">
    <location>
        <begin position="7"/>
        <end position="64"/>
    </location>
</feature>
<accession>A0ABW8NL81</accession>
<dbReference type="EMBL" id="JBBKTX010000019">
    <property type="protein sequence ID" value="MFK4753735.1"/>
    <property type="molecule type" value="Genomic_DNA"/>
</dbReference>
<dbReference type="SUPFAM" id="SSF53850">
    <property type="entry name" value="Periplasmic binding protein-like II"/>
    <property type="match status" value="1"/>
</dbReference>
<proteinExistence type="inferred from homology"/>
<gene>
    <name evidence="6" type="ORF">WG929_15070</name>
</gene>
<evidence type="ECO:0000313" key="6">
    <source>
        <dbReference type="EMBL" id="MFK4753735.1"/>
    </source>
</evidence>
<reference evidence="6 7" key="1">
    <citation type="submission" date="2024-03" db="EMBL/GenBank/DDBJ databases">
        <title>High-quality draft genome sequence of Oceanobacter sp. wDCs-4.</title>
        <authorList>
            <person name="Dong C."/>
        </authorList>
    </citation>
    <scope>NUCLEOTIDE SEQUENCE [LARGE SCALE GENOMIC DNA]</scope>
    <source>
        <strain evidence="7">wDCs-4</strain>
    </source>
</reference>
<dbReference type="InterPro" id="IPR005119">
    <property type="entry name" value="LysR_subst-bd"/>
</dbReference>
<dbReference type="PANTHER" id="PTHR30537">
    <property type="entry name" value="HTH-TYPE TRANSCRIPTIONAL REGULATOR"/>
    <property type="match status" value="1"/>
</dbReference>
<dbReference type="PROSITE" id="PS50931">
    <property type="entry name" value="HTH_LYSR"/>
    <property type="match status" value="1"/>
</dbReference>
<dbReference type="Pfam" id="PF00126">
    <property type="entry name" value="HTH_1"/>
    <property type="match status" value="1"/>
</dbReference>
<dbReference type="Gene3D" id="3.40.190.290">
    <property type="match status" value="1"/>
</dbReference>
<name>A0ABW8NL81_9GAMM</name>
<dbReference type="SUPFAM" id="SSF46785">
    <property type="entry name" value="Winged helix' DNA-binding domain"/>
    <property type="match status" value="1"/>
</dbReference>
<evidence type="ECO:0000256" key="1">
    <source>
        <dbReference type="ARBA" id="ARBA00009437"/>
    </source>
</evidence>
<dbReference type="RefSeq" id="WP_416206739.1">
    <property type="nucleotide sequence ID" value="NZ_JBBKTX010000019.1"/>
</dbReference>
<dbReference type="Pfam" id="PF03466">
    <property type="entry name" value="LysR_substrate"/>
    <property type="match status" value="1"/>
</dbReference>
<organism evidence="6 7">
    <name type="scientific">Oceanobacter antarcticus</name>
    <dbReference type="NCBI Taxonomy" id="3133425"/>
    <lineage>
        <taxon>Bacteria</taxon>
        <taxon>Pseudomonadati</taxon>
        <taxon>Pseudomonadota</taxon>
        <taxon>Gammaproteobacteria</taxon>
        <taxon>Oceanospirillales</taxon>
        <taxon>Oceanospirillaceae</taxon>
        <taxon>Oceanobacter</taxon>
    </lineage>
</organism>
<keyword evidence="3" id="KW-0238">DNA-binding</keyword>
<evidence type="ECO:0000259" key="5">
    <source>
        <dbReference type="PROSITE" id="PS50931"/>
    </source>
</evidence>
<dbReference type="PANTHER" id="PTHR30537:SF71">
    <property type="entry name" value="TRANSCRIPTIONAL REGULATORY PROTEIN"/>
    <property type="match status" value="1"/>
</dbReference>
<evidence type="ECO:0000256" key="3">
    <source>
        <dbReference type="ARBA" id="ARBA00023125"/>
    </source>
</evidence>
<dbReference type="Proteomes" id="UP001620597">
    <property type="component" value="Unassembled WGS sequence"/>
</dbReference>
<keyword evidence="2" id="KW-0805">Transcription regulation</keyword>
<evidence type="ECO:0000256" key="4">
    <source>
        <dbReference type="ARBA" id="ARBA00023163"/>
    </source>
</evidence>
<protein>
    <submittedName>
        <fullName evidence="6">LysR family transcriptional regulator</fullName>
    </submittedName>
</protein>
<dbReference type="Gene3D" id="1.10.10.10">
    <property type="entry name" value="Winged helix-like DNA-binding domain superfamily/Winged helix DNA-binding domain"/>
    <property type="match status" value="1"/>
</dbReference>
<dbReference type="InterPro" id="IPR000847">
    <property type="entry name" value="LysR_HTH_N"/>
</dbReference>
<comment type="caution">
    <text evidence="6">The sequence shown here is derived from an EMBL/GenBank/DDBJ whole genome shotgun (WGS) entry which is preliminary data.</text>
</comment>
<dbReference type="InterPro" id="IPR036390">
    <property type="entry name" value="WH_DNA-bd_sf"/>
</dbReference>
<dbReference type="InterPro" id="IPR058163">
    <property type="entry name" value="LysR-type_TF_proteobact-type"/>
</dbReference>